<evidence type="ECO:0008006" key="4">
    <source>
        <dbReference type="Google" id="ProtNLM"/>
    </source>
</evidence>
<dbReference type="Gene3D" id="2.60.40.10">
    <property type="entry name" value="Immunoglobulins"/>
    <property type="match status" value="1"/>
</dbReference>
<organism evidence="2 3">
    <name type="scientific">Yersinia mollaretii</name>
    <dbReference type="NCBI Taxonomy" id="33060"/>
    <lineage>
        <taxon>Bacteria</taxon>
        <taxon>Pseudomonadati</taxon>
        <taxon>Pseudomonadota</taxon>
        <taxon>Gammaproteobacteria</taxon>
        <taxon>Enterobacterales</taxon>
        <taxon>Yersiniaceae</taxon>
        <taxon>Yersinia</taxon>
    </lineage>
</organism>
<dbReference type="AlphaFoldDB" id="A0AA36LP99"/>
<comment type="caution">
    <text evidence="2">The sequence shown here is derived from an EMBL/GenBank/DDBJ whole genome shotgun (WGS) entry which is preliminary data.</text>
</comment>
<dbReference type="RefSeq" id="WP_049679095.1">
    <property type="nucleotide sequence ID" value="NZ_CABMMJ010000011.1"/>
</dbReference>
<reference evidence="2 3" key="1">
    <citation type="submission" date="2015-03" db="EMBL/GenBank/DDBJ databases">
        <authorList>
            <consortium name="Pathogen Informatics"/>
            <person name="Murphy D."/>
        </authorList>
    </citation>
    <scope>NUCLEOTIDE SEQUENCE [LARGE SCALE GENOMIC DNA]</scope>
    <source>
        <strain evidence="2 3">FE82747</strain>
    </source>
</reference>
<dbReference type="EMBL" id="CQBM01000011">
    <property type="protein sequence ID" value="CNI50468.1"/>
    <property type="molecule type" value="Genomic_DNA"/>
</dbReference>
<evidence type="ECO:0000313" key="3">
    <source>
        <dbReference type="Proteomes" id="UP000040841"/>
    </source>
</evidence>
<gene>
    <name evidence="2" type="primary">matC_1</name>
    <name evidence="2" type="ORF">ERS008502_03462</name>
</gene>
<dbReference type="SUPFAM" id="SSF49354">
    <property type="entry name" value="PapD-like"/>
    <property type="match status" value="1"/>
</dbReference>
<proteinExistence type="predicted"/>
<sequence length="219" mass="25329">MSIKLQSWIFLALLCPVFAQAISVGPLTFTMNQDQDFIAKRVYNNNLTTRIYQVSISALDRPGGNEVTSRPAGGEILFSPKQRIIPAGQSEYYKFFYHGPKDQRERYYRVSFREVPTVDLEKKRQNVDLEPIIILDTILVVRPREIHFDYRLDWERGTITNSGNTFFKYLIKPGCGASDEQGTSVYLRPGEVFSDARIKKENEQFIIFDNKFINLSHNC</sequence>
<name>A0AA36LP99_YERMO</name>
<dbReference type="InterPro" id="IPR013783">
    <property type="entry name" value="Ig-like_fold"/>
</dbReference>
<accession>A0AA36LP99</accession>
<keyword evidence="1" id="KW-0732">Signal</keyword>
<evidence type="ECO:0000313" key="2">
    <source>
        <dbReference type="EMBL" id="CNI50468.1"/>
    </source>
</evidence>
<evidence type="ECO:0000256" key="1">
    <source>
        <dbReference type="SAM" id="SignalP"/>
    </source>
</evidence>
<dbReference type="Proteomes" id="UP000040841">
    <property type="component" value="Unassembled WGS sequence"/>
</dbReference>
<feature type="chain" id="PRO_5041392456" description="Molecular chaperone" evidence="1">
    <location>
        <begin position="22"/>
        <end position="219"/>
    </location>
</feature>
<protein>
    <recommendedName>
        <fullName evidence="4">Molecular chaperone</fullName>
    </recommendedName>
</protein>
<dbReference type="InterPro" id="IPR008962">
    <property type="entry name" value="PapD-like_sf"/>
</dbReference>
<feature type="signal peptide" evidence="1">
    <location>
        <begin position="1"/>
        <end position="21"/>
    </location>
</feature>